<dbReference type="InterPro" id="IPR036962">
    <property type="entry name" value="Glyco_hydro_3_N_sf"/>
</dbReference>
<dbReference type="PROSITE" id="PS00775">
    <property type="entry name" value="GLYCOSYL_HYDROL_F3"/>
    <property type="match status" value="1"/>
</dbReference>
<evidence type="ECO:0000256" key="5">
    <source>
        <dbReference type="ARBA" id="ARBA00023295"/>
    </source>
</evidence>
<dbReference type="Pfam" id="PF00933">
    <property type="entry name" value="Glyco_hydro_3"/>
    <property type="match status" value="1"/>
</dbReference>
<dbReference type="SMART" id="SM00758">
    <property type="entry name" value="PA14"/>
    <property type="match status" value="1"/>
</dbReference>
<dbReference type="InterPro" id="IPR017853">
    <property type="entry name" value="GH"/>
</dbReference>
<reference evidence="8" key="1">
    <citation type="submission" date="2015-04" db="EMBL/GenBank/DDBJ databases">
        <title>Purification and characterization of a novel Brettanomyces anomalus beta-glucosidase enzyme suitable for food bioflavoring.</title>
        <authorList>
            <person name="Vervoort Y."/>
            <person name="Herrera-Malaver B."/>
            <person name="Mertens S."/>
            <person name="Guadalupe Medina V."/>
            <person name="Duitama J."/>
            <person name="Michiels L."/>
            <person name="Derdelinckx G."/>
            <person name="Voordeckers K."/>
            <person name="Verstrepen K.J."/>
        </authorList>
    </citation>
    <scope>NUCLEOTIDE SEQUENCE</scope>
    <source>
        <strain evidence="8">YV397</strain>
    </source>
</reference>
<dbReference type="SUPFAM" id="SSF51445">
    <property type="entry name" value="(Trans)glycosidases"/>
    <property type="match status" value="1"/>
</dbReference>
<evidence type="ECO:0000259" key="7">
    <source>
        <dbReference type="PROSITE" id="PS51820"/>
    </source>
</evidence>
<dbReference type="InterPro" id="IPR011658">
    <property type="entry name" value="PA14_dom"/>
</dbReference>
<dbReference type="SMART" id="SM01217">
    <property type="entry name" value="Fn3_like"/>
    <property type="match status" value="1"/>
</dbReference>
<keyword evidence="4 6" id="KW-0378">Hydrolase</keyword>
<dbReference type="FunFam" id="2.60.40.10:FF:000495">
    <property type="entry name" value="Periplasmic beta-glucosidase"/>
    <property type="match status" value="1"/>
</dbReference>
<comment type="catalytic activity">
    <reaction evidence="1 6">
        <text>Hydrolysis of terminal, non-reducing beta-D-glucosyl residues with release of beta-D-glucose.</text>
        <dbReference type="EC" id="3.2.1.21"/>
    </reaction>
</comment>
<dbReference type="EC" id="3.2.1.21" evidence="3 6"/>
<dbReference type="PRINTS" id="PR00133">
    <property type="entry name" value="GLHYDRLASE3"/>
</dbReference>
<dbReference type="InterPro" id="IPR036881">
    <property type="entry name" value="Glyco_hydro_3_C_sf"/>
</dbReference>
<protein>
    <recommendedName>
        <fullName evidence="3 6">beta-glucosidase</fullName>
        <ecNumber evidence="3 6">3.2.1.21</ecNumber>
    </recommendedName>
</protein>
<dbReference type="InterPro" id="IPR037524">
    <property type="entry name" value="PA14/GLEYA"/>
</dbReference>
<dbReference type="Gene3D" id="3.20.20.300">
    <property type="entry name" value="Glycoside hydrolase, family 3, N-terminal domain"/>
    <property type="match status" value="1"/>
</dbReference>
<dbReference type="Pfam" id="PF01915">
    <property type="entry name" value="Glyco_hydro_3_C"/>
    <property type="match status" value="1"/>
</dbReference>
<dbReference type="SUPFAM" id="SSF56988">
    <property type="entry name" value="Anthrax protective antigen"/>
    <property type="match status" value="1"/>
</dbReference>
<dbReference type="InterPro" id="IPR001764">
    <property type="entry name" value="Glyco_hydro_3_N"/>
</dbReference>
<evidence type="ECO:0000256" key="3">
    <source>
        <dbReference type="ARBA" id="ARBA00012744"/>
    </source>
</evidence>
<dbReference type="SUPFAM" id="SSF52279">
    <property type="entry name" value="Beta-D-glucan exohydrolase, C-terminal domain"/>
    <property type="match status" value="1"/>
</dbReference>
<organism evidence="8">
    <name type="scientific">Dekkera bruxellensis</name>
    <name type="common">Brettanomyces custersii</name>
    <dbReference type="NCBI Taxonomy" id="5007"/>
    <lineage>
        <taxon>Eukaryota</taxon>
        <taxon>Fungi</taxon>
        <taxon>Dikarya</taxon>
        <taxon>Ascomycota</taxon>
        <taxon>Saccharomycotina</taxon>
        <taxon>Pichiomycetes</taxon>
        <taxon>Pichiales</taxon>
        <taxon>Pichiaceae</taxon>
        <taxon>Brettanomyces</taxon>
    </lineage>
</organism>
<dbReference type="PROSITE" id="PS51820">
    <property type="entry name" value="PA14"/>
    <property type="match status" value="1"/>
</dbReference>
<comment type="pathway">
    <text evidence="6">Glycan metabolism; cellulose degradation.</text>
</comment>
<dbReference type="Gene3D" id="2.60.120.260">
    <property type="entry name" value="Galactose-binding domain-like"/>
    <property type="match status" value="1"/>
</dbReference>
<evidence type="ECO:0000256" key="2">
    <source>
        <dbReference type="ARBA" id="ARBA00005336"/>
    </source>
</evidence>
<name>A0A0K0YD63_DEKBR</name>
<dbReference type="EMBL" id="KR181960">
    <property type="protein sequence ID" value="AKS48905.1"/>
    <property type="molecule type" value="Genomic_DNA"/>
</dbReference>
<dbReference type="Gene3D" id="2.60.40.10">
    <property type="entry name" value="Immunoglobulins"/>
    <property type="match status" value="1"/>
</dbReference>
<sequence>MIFDVENTLRDLTTEEKVSLLSASDFWHTSSIERLNIPFIRVSDGPNGIRGTKFFNGVPSACFPNGTGLASTFDCDLLEEIGELMAVEAKHKGAQIILGPTTNILRGPLGGRGFESFSEDPVLSGLCTAAIVKGIQNDGRICATVKHFVCNDLEHERLSSNSVVSERALREIYLEPFRIAVQLANPICIMTAYNKVNGIHCSENYQLIENILRKEWNWDGLLMSDWFGTYSTLNSLKHGIDIEFPGPSQFRRWDTIKHLLQSKADNLKQTDIDNHCRHILKVIKSLIESNGTTLFSKVEDSLNDKPETSEKLRRAAAEGIVLLKNERKVLPLLKETPVLVIGPNAISLNTYSGGGSASLTPYHIVTPLQGIKKKASKVEFTIGAHSHKALGGLFEKMTNDLEKFENGVRARFYTKPREKRLKEDKPIDEMIIKNSYVTLFDYTNPAVNQESKLFYADFEGYYTPTESGDYQIGCQVAGTAIVYIDDKILIDNKTKQTKGTFCFSGGTIEETACIYMQAYQKYRIKVEFGSGITSKIYTNFGAGGLQVGITKVIDPQKEIKKAASLAASYQNVILCIGLNSEWESEGYDREDMKLPGRTDDLVRAVIQANPNTVVINQSGTPVEMPWLDQCDTLLQTWYGGDELGDAVADILYGDTIPCGKLPFSWPAKNEDNPSFLNFRTEKGRVLYGEDVYVGYRYYEKLHRNVAFPFGYGLSYTQFEYQNLKVSSDSNNLILSFEIKNIGQYAGKETAQVYISSLGPTISRPSKELKAFMKTTLEPGESKVMNFRLKFKEICSYYDEYQKMWCLESGKYLALVGASSMNISLTGSFDILETTYFEKRC</sequence>
<dbReference type="AlphaFoldDB" id="A0A0K0YD63"/>
<dbReference type="GO" id="GO:0008422">
    <property type="term" value="F:beta-glucosidase activity"/>
    <property type="evidence" value="ECO:0007669"/>
    <property type="project" value="UniProtKB-EC"/>
</dbReference>
<feature type="domain" description="PA14" evidence="7">
    <location>
        <begin position="403"/>
        <end position="563"/>
    </location>
</feature>
<dbReference type="InterPro" id="IPR013783">
    <property type="entry name" value="Ig-like_fold"/>
</dbReference>
<dbReference type="InterPro" id="IPR002772">
    <property type="entry name" value="Glyco_hydro_3_C"/>
</dbReference>
<dbReference type="Pfam" id="PF14310">
    <property type="entry name" value="Fn3-like"/>
    <property type="match status" value="1"/>
</dbReference>
<dbReference type="PANTHER" id="PTHR42715">
    <property type="entry name" value="BETA-GLUCOSIDASE"/>
    <property type="match status" value="1"/>
</dbReference>
<dbReference type="InterPro" id="IPR026891">
    <property type="entry name" value="Fn3-like"/>
</dbReference>
<dbReference type="PANTHER" id="PTHR42715:SF27">
    <property type="entry name" value="BETA-GLUCOSIDASE-RELATED"/>
    <property type="match status" value="1"/>
</dbReference>
<dbReference type="Gene3D" id="3.40.50.1700">
    <property type="entry name" value="Glycoside hydrolase family 3 C-terminal domain"/>
    <property type="match status" value="1"/>
</dbReference>
<evidence type="ECO:0000256" key="4">
    <source>
        <dbReference type="ARBA" id="ARBA00022801"/>
    </source>
</evidence>
<accession>A0A0K0YD63</accession>
<evidence type="ECO:0000313" key="8">
    <source>
        <dbReference type="EMBL" id="AKS48905.1"/>
    </source>
</evidence>
<dbReference type="InterPro" id="IPR019800">
    <property type="entry name" value="Glyco_hydro_3_AS"/>
</dbReference>
<keyword evidence="6" id="KW-0624">Polysaccharide degradation</keyword>
<comment type="similarity">
    <text evidence="2 6">Belongs to the glycosyl hydrolase 3 family.</text>
</comment>
<proteinExistence type="inferred from homology"/>
<evidence type="ECO:0000256" key="6">
    <source>
        <dbReference type="RuleBase" id="RU361161"/>
    </source>
</evidence>
<keyword evidence="5 6" id="KW-0326">Glycosidase</keyword>
<dbReference type="GO" id="GO:0030245">
    <property type="term" value="P:cellulose catabolic process"/>
    <property type="evidence" value="ECO:0007669"/>
    <property type="project" value="UniProtKB-UniPathway"/>
</dbReference>
<keyword evidence="6" id="KW-0119">Carbohydrate metabolism</keyword>
<evidence type="ECO:0000256" key="1">
    <source>
        <dbReference type="ARBA" id="ARBA00000448"/>
    </source>
</evidence>
<dbReference type="InterPro" id="IPR050288">
    <property type="entry name" value="Cellulose_deg_GH3"/>
</dbReference>
<dbReference type="Pfam" id="PF07691">
    <property type="entry name" value="PA14"/>
    <property type="match status" value="1"/>
</dbReference>
<dbReference type="UniPathway" id="UPA00696"/>